<name>A0A1G7L2A2_9FIRM</name>
<reference evidence="3" key="1">
    <citation type="submission" date="2016-10" db="EMBL/GenBank/DDBJ databases">
        <authorList>
            <person name="Varghese N."/>
            <person name="Submissions S."/>
        </authorList>
    </citation>
    <scope>NUCLEOTIDE SEQUENCE [LARGE SCALE GENOMIC DNA]</scope>
    <source>
        <strain evidence="3">DSM 23256</strain>
    </source>
</reference>
<dbReference type="Proteomes" id="UP000243333">
    <property type="component" value="Unassembled WGS sequence"/>
</dbReference>
<dbReference type="SUPFAM" id="SSF69336">
    <property type="entry name" value="Alpha subunit of glutamate synthase, C-terminal domain"/>
    <property type="match status" value="1"/>
</dbReference>
<dbReference type="STRING" id="1123285.SAMN05660235_01602"/>
<dbReference type="GO" id="GO:0016491">
    <property type="term" value="F:oxidoreductase activity"/>
    <property type="evidence" value="ECO:0007669"/>
    <property type="project" value="InterPro"/>
</dbReference>
<organism evidence="2 3">
    <name type="scientific">Sporolituus thermophilus DSM 23256</name>
    <dbReference type="NCBI Taxonomy" id="1123285"/>
    <lineage>
        <taxon>Bacteria</taxon>
        <taxon>Bacillati</taxon>
        <taxon>Bacillota</taxon>
        <taxon>Negativicutes</taxon>
        <taxon>Selenomonadales</taxon>
        <taxon>Sporomusaceae</taxon>
        <taxon>Sporolituus</taxon>
    </lineage>
</organism>
<dbReference type="Pfam" id="PF01493">
    <property type="entry name" value="GXGXG"/>
    <property type="match status" value="1"/>
</dbReference>
<dbReference type="CDD" id="cd00981">
    <property type="entry name" value="arch_gltB"/>
    <property type="match status" value="1"/>
</dbReference>
<protein>
    <submittedName>
        <fullName evidence="2">Glutamate synthase domain-containing protein 3</fullName>
    </submittedName>
</protein>
<sequence>MSIRVVDAHKLSYRELNNEIRAAVAAGAATVKVEGACGQRYIGTGVNAPVHIEIYGTPGSDLAAFGNGPRITVYGNGQEAVGNTLNAGEIVIHGHVNDVLGVSMRGGRIFIRDYAGYRAGIHMKAYREMKPVIVIGGTAQHFLGEYMAGGVILVLGLGADDRPPVGDYVGTGMHGGVIYIRGRVDTDCLGKEVSVLPLTDADWDTIRGLVGDYCRYFGGDTRAILDAPFVKLAPVTHRPYGLLYVP</sequence>
<dbReference type="EMBL" id="FNBU01000010">
    <property type="protein sequence ID" value="SDF43583.1"/>
    <property type="molecule type" value="Genomic_DNA"/>
</dbReference>
<evidence type="ECO:0000313" key="3">
    <source>
        <dbReference type="Proteomes" id="UP000243333"/>
    </source>
</evidence>
<dbReference type="AlphaFoldDB" id="A0A1G7L2A2"/>
<dbReference type="InterPro" id="IPR036485">
    <property type="entry name" value="Glu_synth_asu_C_sf"/>
</dbReference>
<dbReference type="OrthoDB" id="9803192at2"/>
<dbReference type="PANTHER" id="PTHR39673:SF5">
    <property type="entry name" value="TUNGSTEN-CONTAINING FORMYLMETHANOFURAN DEHYDROGENASE 2 SUBUNIT C"/>
    <property type="match status" value="1"/>
</dbReference>
<feature type="domain" description="Glutamate synthase alpha subunit C-terminal" evidence="1">
    <location>
        <begin position="26"/>
        <end position="185"/>
    </location>
</feature>
<proteinExistence type="predicted"/>
<dbReference type="InterPro" id="IPR002489">
    <property type="entry name" value="Glu_synth_asu_C"/>
</dbReference>
<dbReference type="Gene3D" id="2.160.20.60">
    <property type="entry name" value="Glutamate synthase, alpha subunit, C-terminal domain"/>
    <property type="match status" value="1"/>
</dbReference>
<dbReference type="RefSeq" id="WP_093689742.1">
    <property type="nucleotide sequence ID" value="NZ_FNBU01000010.1"/>
</dbReference>
<dbReference type="InterPro" id="IPR035710">
    <property type="entry name" value="Archaeal_gltB"/>
</dbReference>
<evidence type="ECO:0000313" key="2">
    <source>
        <dbReference type="EMBL" id="SDF43583.1"/>
    </source>
</evidence>
<dbReference type="PANTHER" id="PTHR39673">
    <property type="entry name" value="TUNGSTEN FORMYLMETHANOFURAN DEHYDROGENASE, SUBUNIT C (FWDC)"/>
    <property type="match status" value="1"/>
</dbReference>
<dbReference type="InterPro" id="IPR012061">
    <property type="entry name" value="Glu_synth_lsu_3"/>
</dbReference>
<evidence type="ECO:0000259" key="1">
    <source>
        <dbReference type="Pfam" id="PF01493"/>
    </source>
</evidence>
<dbReference type="PIRSF" id="PIRSF006519">
    <property type="entry name" value="GOGAT_dom3"/>
    <property type="match status" value="1"/>
</dbReference>
<accession>A0A1G7L2A2</accession>
<keyword evidence="3" id="KW-1185">Reference proteome</keyword>
<gene>
    <name evidence="2" type="ORF">SAMN05660235_01602</name>
</gene>